<keyword evidence="2" id="KW-1185">Reference proteome</keyword>
<evidence type="ECO:0000313" key="1">
    <source>
        <dbReference type="EMBL" id="KAJ3553717.1"/>
    </source>
</evidence>
<gene>
    <name evidence="1" type="ORF">NM688_g3466</name>
</gene>
<dbReference type="EMBL" id="JANHOG010000507">
    <property type="protein sequence ID" value="KAJ3553717.1"/>
    <property type="molecule type" value="Genomic_DNA"/>
</dbReference>
<sequence length="747" mass="84853">MQSSSNLSERSYLLRNKVTPMTSSRRKSMHSGKVDENLTSARDANIEDVGPHVHEIPVEDFLARFLPPIRPAYDLGAICAHLQRTGKLTETRGWAAFPIKPKARKRVHEDVCYEDVKLIIDAIVAAAREADDQREAWPVSFKPTDPPKASIVQDTARPDCAISLRVRGNDLWWDDIAVTGEFKKDDSSTSDTNSNTKQIIWDMNQTMRNDPSRRFTFGYTIENTDMRIWRCDRADLVVSEIIDFIDDYMQVIRFFLAILFADVEQLGWDPTMQRIGDTDKFIITVNTGEGEELRFRTINLLSRSSADALRGRSTRVWKSEQVDENDQVLDPGPFALKDTWIDADRAREGEIIAALRDLGEPGSKDRSVIENALLSVHCHGDVSINGQQDLTLRDDAEKYNTDHTLFEVEREKRSAERQHERTFEKRVRKSTPVGSTRTPKEEVPQYHRKAHYRIVYGEVGTPLHSVDSLQNVYVGLGNVVRGLEVMHSNGWVHRDIKYAKKFDQDDIHEIRTANVLFTPVEIALESYCFTVRDGKKRKRLIQSDVDSFDDWDRAQASGSASDIKRAEAEIQVTRRIRVILQYNPLHDLESVFWISVYFLICRKVVQVGGRDCLPRSRAKEEDQKKLAATMLADPAQKYIRLKGSAQLEDDFQSLHIALSEVSDSVLEVLDALCKAYGTAEEDLNAADWFKIAKDVYGCAREEYYSAASFLKALGDVKVVRYDAPKKVVDAAKNDSSAGGSNKRARIV</sequence>
<name>A0ACC1T5F8_9APHY</name>
<evidence type="ECO:0000313" key="2">
    <source>
        <dbReference type="Proteomes" id="UP001148662"/>
    </source>
</evidence>
<reference evidence="1" key="1">
    <citation type="submission" date="2022-07" db="EMBL/GenBank/DDBJ databases">
        <title>Genome Sequence of Phlebia brevispora.</title>
        <authorList>
            <person name="Buettner E."/>
        </authorList>
    </citation>
    <scope>NUCLEOTIDE SEQUENCE</scope>
    <source>
        <strain evidence="1">MPL23</strain>
    </source>
</reference>
<accession>A0ACC1T5F8</accession>
<comment type="caution">
    <text evidence="1">The sequence shown here is derived from an EMBL/GenBank/DDBJ whole genome shotgun (WGS) entry which is preliminary data.</text>
</comment>
<proteinExistence type="predicted"/>
<dbReference type="Proteomes" id="UP001148662">
    <property type="component" value="Unassembled WGS sequence"/>
</dbReference>
<organism evidence="1 2">
    <name type="scientific">Phlebia brevispora</name>
    <dbReference type="NCBI Taxonomy" id="194682"/>
    <lineage>
        <taxon>Eukaryota</taxon>
        <taxon>Fungi</taxon>
        <taxon>Dikarya</taxon>
        <taxon>Basidiomycota</taxon>
        <taxon>Agaricomycotina</taxon>
        <taxon>Agaricomycetes</taxon>
        <taxon>Polyporales</taxon>
        <taxon>Meruliaceae</taxon>
        <taxon>Phlebia</taxon>
    </lineage>
</organism>
<protein>
    <submittedName>
        <fullName evidence="1">Uncharacterized protein</fullName>
    </submittedName>
</protein>